<dbReference type="HOGENOM" id="CLU_1141322_0_0_7"/>
<dbReference type="AlphaFoldDB" id="E1WXG7"/>
<dbReference type="PATRIC" id="fig|862908.3.peg.2582"/>
<organism evidence="1 2">
    <name type="scientific">Halobacteriovorax marinus (strain ATCC BAA-682 / DSM 15412 / SJ)</name>
    <name type="common">Bacteriovorax marinus</name>
    <dbReference type="NCBI Taxonomy" id="862908"/>
    <lineage>
        <taxon>Bacteria</taxon>
        <taxon>Pseudomonadati</taxon>
        <taxon>Bdellovibrionota</taxon>
        <taxon>Bacteriovoracia</taxon>
        <taxon>Bacteriovoracales</taxon>
        <taxon>Halobacteriovoraceae</taxon>
        <taxon>Halobacteriovorax</taxon>
    </lineage>
</organism>
<dbReference type="EMBL" id="FQ312005">
    <property type="protein sequence ID" value="CBW27484.1"/>
    <property type="molecule type" value="Genomic_DNA"/>
</dbReference>
<keyword evidence="2" id="KW-1185">Reference proteome</keyword>
<evidence type="ECO:0000313" key="1">
    <source>
        <dbReference type="EMBL" id="CBW27484.1"/>
    </source>
</evidence>
<gene>
    <name evidence="1" type="ordered locus">BMS_2705</name>
</gene>
<proteinExistence type="predicted"/>
<name>E1WXG7_HALMS</name>
<dbReference type="KEGG" id="bmx:BMS_2705"/>
<evidence type="ECO:0000313" key="2">
    <source>
        <dbReference type="Proteomes" id="UP000008963"/>
    </source>
</evidence>
<protein>
    <submittedName>
        <fullName evidence="1">Uncharacterized protein</fullName>
    </submittedName>
</protein>
<dbReference type="OrthoDB" id="5345918at2"/>
<accession>E1WXG7</accession>
<reference evidence="2" key="1">
    <citation type="journal article" date="2013" name="ISME J.">
        <title>A small predatory core genome in the divergent marine Bacteriovorax marinus SJ and the terrestrial Bdellovibrio bacteriovorus.</title>
        <authorList>
            <person name="Crossman L.C."/>
            <person name="Chen H."/>
            <person name="Cerdeno-Tarraga A.M."/>
            <person name="Brooks K."/>
            <person name="Quail M.A."/>
            <person name="Pineiro S.A."/>
            <person name="Hobley L."/>
            <person name="Sockett R.E."/>
            <person name="Bentley S.D."/>
            <person name="Parkhill J."/>
            <person name="Williams H.N."/>
            <person name="Stine O.C."/>
        </authorList>
    </citation>
    <scope>NUCLEOTIDE SEQUENCE [LARGE SCALE GENOMIC DNA]</scope>
    <source>
        <strain evidence="2">ATCC BAA-682 / DSM 15412 / SJ</strain>
    </source>
</reference>
<sequence length="243" mass="29277">MKKTLISFSIFILLITLYRCRDFIYYTRMWLTYEPKTFMGNMEPSFPNWFEVMWSLKGPDRNKNGIRDDVEIYINNEFKDLNESELIMIYNAAVHSQSALIHNPSEEYLKKYWYDLNILVECTSAYSRSFPNNILKSREIYEVSKKVRDKVHNTALRSNTLNTFDNNFHMWSGLVTGSLRSFDLEISLSEFCGFTEDQSKKISTKLLEYRFKGYKKYQIFNYLKMYEDEYGKDKRYLYEKYLN</sequence>
<dbReference type="RefSeq" id="WP_014245259.1">
    <property type="nucleotide sequence ID" value="NC_016620.1"/>
</dbReference>
<dbReference type="STRING" id="862908.BMS_2705"/>
<dbReference type="Proteomes" id="UP000008963">
    <property type="component" value="Chromosome"/>
</dbReference>